<dbReference type="GO" id="GO:0018104">
    <property type="term" value="P:peptidoglycan-protein cross-linking"/>
    <property type="evidence" value="ECO:0007669"/>
    <property type="project" value="TreeGrafter"/>
</dbReference>
<comment type="similarity">
    <text evidence="2">Belongs to the YkuD family.</text>
</comment>
<dbReference type="PROSITE" id="PS52029">
    <property type="entry name" value="LD_TPASE"/>
    <property type="match status" value="1"/>
</dbReference>
<dbReference type="Proteomes" id="UP000319449">
    <property type="component" value="Unassembled WGS sequence"/>
</dbReference>
<dbReference type="Gene3D" id="3.10.350.10">
    <property type="entry name" value="LysM domain"/>
    <property type="match status" value="1"/>
</dbReference>
<dbReference type="InterPro" id="IPR018392">
    <property type="entry name" value="LysM"/>
</dbReference>
<dbReference type="PROSITE" id="PS51782">
    <property type="entry name" value="LYSM"/>
    <property type="match status" value="1"/>
</dbReference>
<gene>
    <name evidence="13" type="ORF">JN12_00633</name>
</gene>
<dbReference type="EMBL" id="VLLN01000003">
    <property type="protein sequence ID" value="TWJ32658.1"/>
    <property type="molecule type" value="Genomic_DNA"/>
</dbReference>
<dbReference type="RefSeq" id="WP_145018029.1">
    <property type="nucleotide sequence ID" value="NZ_VLLN01000003.1"/>
</dbReference>
<evidence type="ECO:0000313" key="14">
    <source>
        <dbReference type="Proteomes" id="UP000319449"/>
    </source>
</evidence>
<dbReference type="OrthoDB" id="9787225at2"/>
<proteinExistence type="inferred from homology"/>
<dbReference type="GO" id="GO:0071555">
    <property type="term" value="P:cell wall organization"/>
    <property type="evidence" value="ECO:0007669"/>
    <property type="project" value="UniProtKB-UniRule"/>
</dbReference>
<sequence length="399" mass="44433">MFRTLLGCLLLTALIAPPAFAAHPEDTRLNALLVLVRLRQEGAQNRVREDYRKVEELFARGDTLARANRTDEADGIFVRMAETGERLLRQLIASSPSTTEPAAPMVTAAVEQTSDASADEDDDHPQSDWLVGGESIYVVEKSETLRSVGAKVGVNWLQLAHLNGLDPQVHLKPGQEIRFNNLRIIPKQVASGIVVNIPDRTLYYFRNGRLERTIPVAVGRPKGRDGEPVWQTPVGRFKVVGKAKNPVWRVPPSIQAEMAEERKKVVDLVPSGQKNPLGKYAIYTSLSGILLHSTNLPASIYGYSSHGCIRIAPSEMEAFFRQVRVNTPGEIIYKPVKLAVTDEGRVYIEVHRDVYEKVKDLRKEVHRLVARNGVENRVDWGKVTRVLKTKSGVAEDVSL</sequence>
<feature type="signal peptide" evidence="10">
    <location>
        <begin position="1"/>
        <end position="21"/>
    </location>
</feature>
<accession>A0A562WQZ4</accession>
<dbReference type="GO" id="GO:0016757">
    <property type="term" value="F:glycosyltransferase activity"/>
    <property type="evidence" value="ECO:0007669"/>
    <property type="project" value="UniProtKB-KW"/>
</dbReference>
<keyword evidence="8 9" id="KW-0961">Cell wall biogenesis/degradation</keyword>
<dbReference type="InterPro" id="IPR036779">
    <property type="entry name" value="LysM_dom_sf"/>
</dbReference>
<feature type="domain" description="L,D-TPase catalytic" evidence="12">
    <location>
        <begin position="191"/>
        <end position="332"/>
    </location>
</feature>
<keyword evidence="6 9" id="KW-0133">Cell shape</keyword>
<keyword evidence="14" id="KW-1185">Reference proteome</keyword>
<dbReference type="PANTHER" id="PTHR30582:SF24">
    <property type="entry name" value="L,D-TRANSPEPTIDASE ERFK_SRFK-RELATED"/>
    <property type="match status" value="1"/>
</dbReference>
<dbReference type="PANTHER" id="PTHR30582">
    <property type="entry name" value="L,D-TRANSPEPTIDASE"/>
    <property type="match status" value="1"/>
</dbReference>
<feature type="active site" description="Nucleophile" evidence="9">
    <location>
        <position position="308"/>
    </location>
</feature>
<keyword evidence="5" id="KW-0378">Hydrolase</keyword>
<reference evidence="13 14" key="1">
    <citation type="submission" date="2019-07" db="EMBL/GenBank/DDBJ databases">
        <title>Genomic Encyclopedia of Archaeal and Bacterial Type Strains, Phase II (KMG-II): from individual species to whole genera.</title>
        <authorList>
            <person name="Goeker M."/>
        </authorList>
    </citation>
    <scope>NUCLEOTIDE SEQUENCE [LARGE SCALE GENOMIC DNA]</scope>
    <source>
        <strain evidence="13 14">ATCC BAA-1139</strain>
    </source>
</reference>
<feature type="chain" id="PRO_5021792903" evidence="10">
    <location>
        <begin position="22"/>
        <end position="399"/>
    </location>
</feature>
<evidence type="ECO:0000256" key="5">
    <source>
        <dbReference type="ARBA" id="ARBA00022801"/>
    </source>
</evidence>
<dbReference type="InterPro" id="IPR038063">
    <property type="entry name" value="Transpep_catalytic_dom"/>
</dbReference>
<comment type="pathway">
    <text evidence="1 9">Cell wall biogenesis; peptidoglycan biosynthesis.</text>
</comment>
<dbReference type="CDD" id="cd00118">
    <property type="entry name" value="LysM"/>
    <property type="match status" value="1"/>
</dbReference>
<evidence type="ECO:0000259" key="12">
    <source>
        <dbReference type="PROSITE" id="PS52029"/>
    </source>
</evidence>
<dbReference type="GO" id="GO:0008360">
    <property type="term" value="P:regulation of cell shape"/>
    <property type="evidence" value="ECO:0007669"/>
    <property type="project" value="UniProtKB-UniRule"/>
</dbReference>
<evidence type="ECO:0000256" key="10">
    <source>
        <dbReference type="SAM" id="SignalP"/>
    </source>
</evidence>
<evidence type="ECO:0000256" key="1">
    <source>
        <dbReference type="ARBA" id="ARBA00004752"/>
    </source>
</evidence>
<evidence type="ECO:0000313" key="13">
    <source>
        <dbReference type="EMBL" id="TWJ32658.1"/>
    </source>
</evidence>
<dbReference type="GO" id="GO:0005576">
    <property type="term" value="C:extracellular region"/>
    <property type="evidence" value="ECO:0007669"/>
    <property type="project" value="TreeGrafter"/>
</dbReference>
<dbReference type="SUPFAM" id="SSF141523">
    <property type="entry name" value="L,D-transpeptidase catalytic domain-like"/>
    <property type="match status" value="1"/>
</dbReference>
<evidence type="ECO:0000256" key="4">
    <source>
        <dbReference type="ARBA" id="ARBA00022679"/>
    </source>
</evidence>
<dbReference type="InterPro" id="IPR050979">
    <property type="entry name" value="LD-transpeptidase"/>
</dbReference>
<evidence type="ECO:0000256" key="2">
    <source>
        <dbReference type="ARBA" id="ARBA00005992"/>
    </source>
</evidence>
<evidence type="ECO:0000256" key="8">
    <source>
        <dbReference type="ARBA" id="ARBA00023316"/>
    </source>
</evidence>
<dbReference type="Pfam" id="PF03734">
    <property type="entry name" value="YkuD"/>
    <property type="match status" value="1"/>
</dbReference>
<name>A0A562WQZ4_9BACT</name>
<evidence type="ECO:0000256" key="3">
    <source>
        <dbReference type="ARBA" id="ARBA00022676"/>
    </source>
</evidence>
<keyword evidence="3" id="KW-0328">Glycosyltransferase</keyword>
<evidence type="ECO:0000256" key="7">
    <source>
        <dbReference type="ARBA" id="ARBA00022984"/>
    </source>
</evidence>
<organism evidence="13 14">
    <name type="scientific">Geobacter argillaceus</name>
    <dbReference type="NCBI Taxonomy" id="345631"/>
    <lineage>
        <taxon>Bacteria</taxon>
        <taxon>Pseudomonadati</taxon>
        <taxon>Thermodesulfobacteriota</taxon>
        <taxon>Desulfuromonadia</taxon>
        <taxon>Geobacterales</taxon>
        <taxon>Geobacteraceae</taxon>
        <taxon>Geobacter</taxon>
    </lineage>
</organism>
<keyword evidence="4" id="KW-0808">Transferase</keyword>
<dbReference type="UniPathway" id="UPA00219"/>
<evidence type="ECO:0000259" key="11">
    <source>
        <dbReference type="PROSITE" id="PS51782"/>
    </source>
</evidence>
<comment type="caution">
    <text evidence="13">The sequence shown here is derived from an EMBL/GenBank/DDBJ whole genome shotgun (WGS) entry which is preliminary data.</text>
</comment>
<dbReference type="SUPFAM" id="SSF54106">
    <property type="entry name" value="LysM domain"/>
    <property type="match status" value="1"/>
</dbReference>
<keyword evidence="7 9" id="KW-0573">Peptidoglycan synthesis</keyword>
<feature type="domain" description="LysM" evidence="11">
    <location>
        <begin position="135"/>
        <end position="179"/>
    </location>
</feature>
<protein>
    <submittedName>
        <fullName evidence="13">Lipoprotein-anchoring transpeptidase ErfK/SrfK</fullName>
    </submittedName>
</protein>
<dbReference type="InterPro" id="IPR005490">
    <property type="entry name" value="LD_TPept_cat_dom"/>
</dbReference>
<dbReference type="Gene3D" id="2.40.440.10">
    <property type="entry name" value="L,D-transpeptidase catalytic domain-like"/>
    <property type="match status" value="1"/>
</dbReference>
<keyword evidence="10" id="KW-0732">Signal</keyword>
<evidence type="ECO:0000256" key="6">
    <source>
        <dbReference type="ARBA" id="ARBA00022960"/>
    </source>
</evidence>
<feature type="active site" description="Proton donor/acceptor" evidence="9">
    <location>
        <position position="292"/>
    </location>
</feature>
<evidence type="ECO:0000256" key="9">
    <source>
        <dbReference type="PROSITE-ProRule" id="PRU01373"/>
    </source>
</evidence>
<dbReference type="AlphaFoldDB" id="A0A562WQZ4"/>
<keyword evidence="13" id="KW-0449">Lipoprotein</keyword>
<dbReference type="CDD" id="cd16913">
    <property type="entry name" value="YkuD_like"/>
    <property type="match status" value="1"/>
</dbReference>
<dbReference type="Pfam" id="PF01476">
    <property type="entry name" value="LysM"/>
    <property type="match status" value="1"/>
</dbReference>
<dbReference type="GO" id="GO:0071972">
    <property type="term" value="F:peptidoglycan L,D-transpeptidase activity"/>
    <property type="evidence" value="ECO:0007669"/>
    <property type="project" value="TreeGrafter"/>
</dbReference>